<keyword evidence="3" id="KW-1185">Reference proteome</keyword>
<protein>
    <submittedName>
        <fullName evidence="2">SnoaL-like protein</fullName>
    </submittedName>
</protein>
<evidence type="ECO:0000313" key="2">
    <source>
        <dbReference type="EMBL" id="PYF74842.1"/>
    </source>
</evidence>
<reference evidence="2 3" key="1">
    <citation type="submission" date="2018-06" db="EMBL/GenBank/DDBJ databases">
        <title>Genomic Encyclopedia of Archaeal and Bacterial Type Strains, Phase II (KMG-II): from individual species to whole genera.</title>
        <authorList>
            <person name="Goeker M."/>
        </authorList>
    </citation>
    <scope>NUCLEOTIDE SEQUENCE [LARGE SCALE GENOMIC DNA]</scope>
    <source>
        <strain evidence="2 3">DSM 27372</strain>
    </source>
</reference>
<gene>
    <name evidence="2" type="ORF">B0O44_103288</name>
</gene>
<dbReference type="RefSeq" id="WP_110829653.1">
    <property type="nucleotide sequence ID" value="NZ_QKLU01000003.1"/>
</dbReference>
<dbReference type="SUPFAM" id="SSF54427">
    <property type="entry name" value="NTF2-like"/>
    <property type="match status" value="1"/>
</dbReference>
<comment type="caution">
    <text evidence="2">The sequence shown here is derived from an EMBL/GenBank/DDBJ whole genome shotgun (WGS) entry which is preliminary data.</text>
</comment>
<dbReference type="InterPro" id="IPR032710">
    <property type="entry name" value="NTF2-like_dom_sf"/>
</dbReference>
<dbReference type="AlphaFoldDB" id="A0A318UEM9"/>
<dbReference type="Pfam" id="PF12680">
    <property type="entry name" value="SnoaL_2"/>
    <property type="match status" value="1"/>
</dbReference>
<dbReference type="Proteomes" id="UP000248198">
    <property type="component" value="Unassembled WGS sequence"/>
</dbReference>
<dbReference type="OrthoDB" id="333383at2"/>
<dbReference type="EMBL" id="QKLU01000003">
    <property type="protein sequence ID" value="PYF74842.1"/>
    <property type="molecule type" value="Genomic_DNA"/>
</dbReference>
<dbReference type="InterPro" id="IPR037401">
    <property type="entry name" value="SnoaL-like"/>
</dbReference>
<evidence type="ECO:0000259" key="1">
    <source>
        <dbReference type="Pfam" id="PF12680"/>
    </source>
</evidence>
<proteinExistence type="predicted"/>
<feature type="domain" description="SnoaL-like" evidence="1">
    <location>
        <begin position="11"/>
        <end position="113"/>
    </location>
</feature>
<sequence length="120" mass="13799">MNSISLEAIAQKWFDAFNAHDLEALLALYHPQAIHFSPKLKLRQPQTNGLISGKAALRVWWKDAFDRLPTLHYQPQSFTANEKRVFMEYTRTVENEPDMLVAEVLEVNDGEITASRVYHG</sequence>
<name>A0A318UEM9_9SPHI</name>
<accession>A0A318UEM9</accession>
<organism evidence="2 3">
    <name type="scientific">Pedobacter nutrimenti</name>
    <dbReference type="NCBI Taxonomy" id="1241337"/>
    <lineage>
        <taxon>Bacteria</taxon>
        <taxon>Pseudomonadati</taxon>
        <taxon>Bacteroidota</taxon>
        <taxon>Sphingobacteriia</taxon>
        <taxon>Sphingobacteriales</taxon>
        <taxon>Sphingobacteriaceae</taxon>
        <taxon>Pedobacter</taxon>
    </lineage>
</organism>
<evidence type="ECO:0000313" key="3">
    <source>
        <dbReference type="Proteomes" id="UP000248198"/>
    </source>
</evidence>
<dbReference type="Gene3D" id="3.10.450.50">
    <property type="match status" value="1"/>
</dbReference>